<name>A0A8J5KLX2_ZINOF</name>
<gene>
    <name evidence="11" type="ORF">ZIOFF_053466</name>
</gene>
<dbReference type="InterPro" id="IPR006702">
    <property type="entry name" value="CASP_dom"/>
</dbReference>
<feature type="compositionally biased region" description="Pro residues" evidence="9">
    <location>
        <begin position="12"/>
        <end position="27"/>
    </location>
</feature>
<comment type="caution">
    <text evidence="8">Lacks conserved residue(s) required for the propagation of feature annotation.</text>
</comment>
<dbReference type="Pfam" id="PF04535">
    <property type="entry name" value="CASP_dom"/>
    <property type="match status" value="1"/>
</dbReference>
<evidence type="ECO:0000256" key="1">
    <source>
        <dbReference type="ARBA" id="ARBA00004651"/>
    </source>
</evidence>
<evidence type="ECO:0000256" key="7">
    <source>
        <dbReference type="ARBA" id="ARBA00023136"/>
    </source>
</evidence>
<comment type="subcellular location">
    <subcellularLocation>
        <location evidence="1 8">Cell membrane</location>
        <topology evidence="1 8">Multi-pass membrane protein</topology>
    </subcellularLocation>
</comment>
<comment type="similarity">
    <text evidence="2 8">Belongs to the Casparian strip membrane proteins (CASP) family.</text>
</comment>
<evidence type="ECO:0000256" key="2">
    <source>
        <dbReference type="ARBA" id="ARBA00007651"/>
    </source>
</evidence>
<evidence type="ECO:0000256" key="4">
    <source>
        <dbReference type="ARBA" id="ARBA00022475"/>
    </source>
</evidence>
<dbReference type="GO" id="GO:0005886">
    <property type="term" value="C:plasma membrane"/>
    <property type="evidence" value="ECO:0007669"/>
    <property type="project" value="UniProtKB-SubCell"/>
</dbReference>
<dbReference type="AlphaFoldDB" id="A0A8J5KLX2"/>
<protein>
    <recommendedName>
        <fullName evidence="8">CASP-like protein</fullName>
    </recommendedName>
</protein>
<evidence type="ECO:0000256" key="8">
    <source>
        <dbReference type="RuleBase" id="RU361233"/>
    </source>
</evidence>
<evidence type="ECO:0000259" key="10">
    <source>
        <dbReference type="Pfam" id="PF04535"/>
    </source>
</evidence>
<evidence type="ECO:0000256" key="3">
    <source>
        <dbReference type="ARBA" id="ARBA00011489"/>
    </source>
</evidence>
<evidence type="ECO:0000313" key="12">
    <source>
        <dbReference type="Proteomes" id="UP000734854"/>
    </source>
</evidence>
<keyword evidence="7 8" id="KW-0472">Membrane</keyword>
<dbReference type="Proteomes" id="UP000734854">
    <property type="component" value="Unassembled WGS sequence"/>
</dbReference>
<feature type="domain" description="Casparian strip membrane protein" evidence="10">
    <location>
        <begin position="97"/>
        <end position="227"/>
    </location>
</feature>
<dbReference type="EMBL" id="JACMSC010000015">
    <property type="protein sequence ID" value="KAG6484941.1"/>
    <property type="molecule type" value="Genomic_DNA"/>
</dbReference>
<evidence type="ECO:0000256" key="5">
    <source>
        <dbReference type="ARBA" id="ARBA00022692"/>
    </source>
</evidence>
<evidence type="ECO:0000256" key="9">
    <source>
        <dbReference type="SAM" id="MobiDB-lite"/>
    </source>
</evidence>
<reference evidence="11 12" key="1">
    <citation type="submission" date="2020-08" db="EMBL/GenBank/DDBJ databases">
        <title>Plant Genome Project.</title>
        <authorList>
            <person name="Zhang R.-G."/>
        </authorList>
    </citation>
    <scope>NUCLEOTIDE SEQUENCE [LARGE SCALE GENOMIC DNA]</scope>
    <source>
        <tissue evidence="11">Rhizome</tissue>
    </source>
</reference>
<evidence type="ECO:0000313" key="11">
    <source>
        <dbReference type="EMBL" id="KAG6484941.1"/>
    </source>
</evidence>
<feature type="transmembrane region" description="Helical" evidence="8">
    <location>
        <begin position="137"/>
        <end position="154"/>
    </location>
</feature>
<keyword evidence="6 8" id="KW-1133">Transmembrane helix</keyword>
<keyword evidence="4 8" id="KW-1003">Cell membrane</keyword>
<dbReference type="OrthoDB" id="672180at2759"/>
<feature type="compositionally biased region" description="Low complexity" evidence="9">
    <location>
        <begin position="1"/>
        <end position="11"/>
    </location>
</feature>
<organism evidence="11 12">
    <name type="scientific">Zingiber officinale</name>
    <name type="common">Ginger</name>
    <name type="synonym">Amomum zingiber</name>
    <dbReference type="NCBI Taxonomy" id="94328"/>
    <lineage>
        <taxon>Eukaryota</taxon>
        <taxon>Viridiplantae</taxon>
        <taxon>Streptophyta</taxon>
        <taxon>Embryophyta</taxon>
        <taxon>Tracheophyta</taxon>
        <taxon>Spermatophyta</taxon>
        <taxon>Magnoliopsida</taxon>
        <taxon>Liliopsida</taxon>
        <taxon>Zingiberales</taxon>
        <taxon>Zingiberaceae</taxon>
        <taxon>Zingiber</taxon>
    </lineage>
</organism>
<feature type="region of interest" description="Disordered" evidence="9">
    <location>
        <begin position="1"/>
        <end position="57"/>
    </location>
</feature>
<keyword evidence="5 8" id="KW-0812">Transmembrane</keyword>
<feature type="compositionally biased region" description="Pro residues" evidence="9">
    <location>
        <begin position="36"/>
        <end position="47"/>
    </location>
</feature>
<feature type="transmembrane region" description="Helical" evidence="8">
    <location>
        <begin position="216"/>
        <end position="240"/>
    </location>
</feature>
<keyword evidence="12" id="KW-1185">Reference proteome</keyword>
<comment type="subunit">
    <text evidence="3 8">Homodimer and heterodimers.</text>
</comment>
<proteinExistence type="inferred from homology"/>
<accession>A0A8J5KLX2</accession>
<sequence length="241" mass="26063">MSSPVPDSGSPSLPPPSQSPRKSPPPAYARAANSPPRSPIPPSPPVAPNRAAPAPAPAVTLGSTVAKSVAGVDGRAAERRFIAAPQSVRQRPWPVRAAIGLRVVALLLCMIAFSVMASDKTEGWAGDSYDRYEEFRYLVGVNVIAFVYSLYQVYERIHRMTTMSSLISRPLRYYFDLTMDQILAYLLMSSSSAAASRNDAWASTFGSDAFTRKAKGSITVSFIAFFVFALSALISAHNLFR</sequence>
<dbReference type="PANTHER" id="PTHR33573:SF50">
    <property type="entry name" value="CASP-LIKE PROTEIN 4A3"/>
    <property type="match status" value="1"/>
</dbReference>
<dbReference type="PANTHER" id="PTHR33573">
    <property type="entry name" value="CASP-LIKE PROTEIN 4A4"/>
    <property type="match status" value="1"/>
</dbReference>
<feature type="transmembrane region" description="Helical" evidence="8">
    <location>
        <begin position="99"/>
        <end position="117"/>
    </location>
</feature>
<evidence type="ECO:0000256" key="6">
    <source>
        <dbReference type="ARBA" id="ARBA00022989"/>
    </source>
</evidence>
<comment type="caution">
    <text evidence="11">The sequence shown here is derived from an EMBL/GenBank/DDBJ whole genome shotgun (WGS) entry which is preliminary data.</text>
</comment>